<comment type="caution">
    <text evidence="5">The sequence shown here is derived from an EMBL/GenBank/DDBJ whole genome shotgun (WGS) entry which is preliminary data.</text>
</comment>
<dbReference type="Pfam" id="PF12796">
    <property type="entry name" value="Ank_2"/>
    <property type="match status" value="3"/>
</dbReference>
<dbReference type="InterPro" id="IPR054471">
    <property type="entry name" value="GPIID_WHD"/>
</dbReference>
<feature type="repeat" description="ANK" evidence="2">
    <location>
        <begin position="881"/>
        <end position="913"/>
    </location>
</feature>
<dbReference type="Gene3D" id="3.40.50.1580">
    <property type="entry name" value="Nucleoside phosphorylase domain"/>
    <property type="match status" value="1"/>
</dbReference>
<dbReference type="InterPro" id="IPR056884">
    <property type="entry name" value="NPHP3-like_N"/>
</dbReference>
<dbReference type="EMBL" id="JAOQAV010000019">
    <property type="protein sequence ID" value="KAJ4186849.1"/>
    <property type="molecule type" value="Genomic_DNA"/>
</dbReference>
<dbReference type="SMART" id="SM00248">
    <property type="entry name" value="ANK"/>
    <property type="match status" value="9"/>
</dbReference>
<dbReference type="Gene3D" id="1.25.40.20">
    <property type="entry name" value="Ankyrin repeat-containing domain"/>
    <property type="match status" value="2"/>
</dbReference>
<evidence type="ECO:0000256" key="1">
    <source>
        <dbReference type="ARBA" id="ARBA00022737"/>
    </source>
</evidence>
<evidence type="ECO:0000313" key="5">
    <source>
        <dbReference type="EMBL" id="KAJ4186849.1"/>
    </source>
</evidence>
<sequence>MSNPNDYTVGWVCALTCEYVAAQEFLDEEHDPPDSLQPNDSNDYTLGLIGRHNVVIAVLPDGEYGTATAASVATSMLNSFPNVRIGLMVGIGGGAPSPTNDVRLGDIVVSAPREANGITYGGVFEYDFGKTIQDQAFQETRFLNQPPTTLRAAVRGLQAQYARKGHQLGQAISNVISKNPMLQDEYSRPNSSTDVLFRSDFTHGSRGCAEFCAKDPSSMVTRRLRTVYHDKPAIHYGIIASANQLMKNAITRDRLAKERNVLCFEMEAAGLMNDFPCLVIRGICDYSDSHKNKKWQGYAAMAAAAYAKDLLNRIVPSRIENEQRMSELFSTAIHALENTGESVEAIKSRSDREVELQMLNWLTAIDYGPQQSDIFRRHQPGTGQWVLDSDQFQTWIATRGKTLFCPGIPGAGKTIVASVVINHLMEKLREDPGSGLAYIYCDFRRRNEQTVEHFASSLLKQLAEKQPTLPDAVRQLHKRHKKSRTEPSLKELVESLRSVAQLFDHVFVVVDALDECQESNHCLPRFLSELFDLQKQLGLNVFATARPLGHIKSSFERAISIEIRAHSEDRNTKLQEAITDNICRVVDGMFLLAKLHFESLIGKMTGKAIRRALESLPTGSSAYDSAYEEAMNRIEDQNRDKRDMAKKTLLWITCAKERLTKPELQEALAVEIGETKLDQDNLPNMEDVASVCAGLVTIDKESDVVRLVHYTTQDFFERTRDKWFEGAESHIAEVCLTYLLFERFRGGMKDVIQSDQIPSRHSMARNRGRGEDLMNEQVDPFRLWTMWKDHHLPFYHYAAGNWASHVRNASMQTHDQVVAFLESGGPLQISVMHTRQTPGSTSNMTGLYLAAYLELDQTVEALLQRGHNPNIASDSRWFIDEKETPLISASQRGHGKVVKVLLSGQTNPNLPDQQERTALWWAASKGYDDIVKLLIDKGANPDCQDLGGATALSAACARRDYKVVKVLLDGRANPNLQDGQKGTALWWAAFNGYDDIVKLLIDKGANPNHRDLLGRTALGVACEHGYTSVVKALLPGARIDLESLVSTTFTTPLFIAVRAGKVRLVEALLKRGDTASLGKDWSQNALSLAVSKGHTKVVQLLLRMGANPHQGSPPLVTVAARKGYTDIVEVLLGAGVDPDDIKDWGYILFQRALNRR</sequence>
<dbReference type="GO" id="GO:0009116">
    <property type="term" value="P:nucleoside metabolic process"/>
    <property type="evidence" value="ECO:0007669"/>
    <property type="project" value="InterPro"/>
</dbReference>
<dbReference type="SUPFAM" id="SSF48403">
    <property type="entry name" value="Ankyrin repeat"/>
    <property type="match status" value="1"/>
</dbReference>
<name>A0A9W8R3Q8_9HYPO</name>
<dbReference type="InterPro" id="IPR027417">
    <property type="entry name" value="P-loop_NTPase"/>
</dbReference>
<accession>A0A9W8R3Q8</accession>
<dbReference type="GO" id="GO:0003824">
    <property type="term" value="F:catalytic activity"/>
    <property type="evidence" value="ECO:0007669"/>
    <property type="project" value="InterPro"/>
</dbReference>
<feature type="repeat" description="ANK" evidence="2">
    <location>
        <begin position="980"/>
        <end position="1012"/>
    </location>
</feature>
<dbReference type="AlphaFoldDB" id="A0A9W8R3Q8"/>
<dbReference type="Pfam" id="PF24883">
    <property type="entry name" value="NPHP3_N"/>
    <property type="match status" value="1"/>
</dbReference>
<dbReference type="InterPro" id="IPR035994">
    <property type="entry name" value="Nucleoside_phosphorylase_sf"/>
</dbReference>
<gene>
    <name evidence="5" type="ORF">NW755_007581</name>
</gene>
<dbReference type="PANTHER" id="PTHR46082:SF11">
    <property type="entry name" value="AAA+ ATPASE DOMAIN-CONTAINING PROTEIN-RELATED"/>
    <property type="match status" value="1"/>
</dbReference>
<keyword evidence="2" id="KW-0040">ANK repeat</keyword>
<dbReference type="InterPro" id="IPR053137">
    <property type="entry name" value="NLR-like"/>
</dbReference>
<feature type="repeat" description="ANK" evidence="2">
    <location>
        <begin position="947"/>
        <end position="979"/>
    </location>
</feature>
<dbReference type="Pfam" id="PF22939">
    <property type="entry name" value="WHD_GPIID"/>
    <property type="match status" value="1"/>
</dbReference>
<feature type="repeat" description="ANK" evidence="2">
    <location>
        <begin position="914"/>
        <end position="946"/>
    </location>
</feature>
<evidence type="ECO:0000259" key="4">
    <source>
        <dbReference type="Pfam" id="PF24883"/>
    </source>
</evidence>
<dbReference type="PROSITE" id="PS50088">
    <property type="entry name" value="ANK_REPEAT"/>
    <property type="match status" value="5"/>
</dbReference>
<dbReference type="InterPro" id="IPR002110">
    <property type="entry name" value="Ankyrin_rpt"/>
</dbReference>
<evidence type="ECO:0000259" key="3">
    <source>
        <dbReference type="Pfam" id="PF22939"/>
    </source>
</evidence>
<protein>
    <recommendedName>
        <fullName evidence="7">Nucleoside phosphorylase domain-containing protein</fullName>
    </recommendedName>
</protein>
<dbReference type="InterPro" id="IPR036770">
    <property type="entry name" value="Ankyrin_rpt-contain_sf"/>
</dbReference>
<dbReference type="SUPFAM" id="SSF53167">
    <property type="entry name" value="Purine and uridine phosphorylases"/>
    <property type="match status" value="1"/>
</dbReference>
<reference evidence="5" key="1">
    <citation type="submission" date="2022-09" db="EMBL/GenBank/DDBJ databases">
        <title>Fusarium specimens isolated from Avocado Roots.</title>
        <authorList>
            <person name="Stajich J."/>
            <person name="Roper C."/>
            <person name="Heimlech-Rivalta G."/>
        </authorList>
    </citation>
    <scope>NUCLEOTIDE SEQUENCE</scope>
    <source>
        <strain evidence="5">A02</strain>
    </source>
</reference>
<evidence type="ECO:0000256" key="2">
    <source>
        <dbReference type="PROSITE-ProRule" id="PRU00023"/>
    </source>
</evidence>
<keyword evidence="6" id="KW-1185">Reference proteome</keyword>
<evidence type="ECO:0008006" key="7">
    <source>
        <dbReference type="Google" id="ProtNLM"/>
    </source>
</evidence>
<dbReference type="PROSITE" id="PS50297">
    <property type="entry name" value="ANK_REP_REGION"/>
    <property type="match status" value="4"/>
</dbReference>
<evidence type="ECO:0000313" key="6">
    <source>
        <dbReference type="Proteomes" id="UP001152087"/>
    </source>
</evidence>
<keyword evidence="1" id="KW-0677">Repeat</keyword>
<dbReference type="Gene3D" id="3.40.50.300">
    <property type="entry name" value="P-loop containing nucleotide triphosphate hydrolases"/>
    <property type="match status" value="1"/>
</dbReference>
<dbReference type="Proteomes" id="UP001152087">
    <property type="component" value="Unassembled WGS sequence"/>
</dbReference>
<feature type="domain" description="GPI inositol-deacylase winged helix" evidence="3">
    <location>
        <begin position="641"/>
        <end position="716"/>
    </location>
</feature>
<feature type="domain" description="Nephrocystin 3-like N-terminal" evidence="4">
    <location>
        <begin position="381"/>
        <end position="546"/>
    </location>
</feature>
<proteinExistence type="predicted"/>
<feature type="repeat" description="ANK" evidence="2">
    <location>
        <begin position="1081"/>
        <end position="1113"/>
    </location>
</feature>
<organism evidence="5 6">
    <name type="scientific">Fusarium falciforme</name>
    <dbReference type="NCBI Taxonomy" id="195108"/>
    <lineage>
        <taxon>Eukaryota</taxon>
        <taxon>Fungi</taxon>
        <taxon>Dikarya</taxon>
        <taxon>Ascomycota</taxon>
        <taxon>Pezizomycotina</taxon>
        <taxon>Sordariomycetes</taxon>
        <taxon>Hypocreomycetidae</taxon>
        <taxon>Hypocreales</taxon>
        <taxon>Nectriaceae</taxon>
        <taxon>Fusarium</taxon>
        <taxon>Fusarium solani species complex</taxon>
    </lineage>
</organism>
<dbReference type="SUPFAM" id="SSF52540">
    <property type="entry name" value="P-loop containing nucleoside triphosphate hydrolases"/>
    <property type="match status" value="1"/>
</dbReference>
<dbReference type="PANTHER" id="PTHR46082">
    <property type="entry name" value="ATP/GTP-BINDING PROTEIN-RELATED"/>
    <property type="match status" value="1"/>
</dbReference>